<proteinExistence type="predicted"/>
<keyword evidence="3" id="KW-1185">Reference proteome</keyword>
<organism evidence="2 3">
    <name type="scientific">Papiliotrema laurentii</name>
    <name type="common">Cryptococcus laurentii</name>
    <dbReference type="NCBI Taxonomy" id="5418"/>
    <lineage>
        <taxon>Eukaryota</taxon>
        <taxon>Fungi</taxon>
        <taxon>Dikarya</taxon>
        <taxon>Basidiomycota</taxon>
        <taxon>Agaricomycotina</taxon>
        <taxon>Tremellomycetes</taxon>
        <taxon>Tremellales</taxon>
        <taxon>Rhynchogastremaceae</taxon>
        <taxon>Papiliotrema</taxon>
    </lineage>
</organism>
<evidence type="ECO:0000313" key="2">
    <source>
        <dbReference type="EMBL" id="KAK1922982.1"/>
    </source>
</evidence>
<protein>
    <submittedName>
        <fullName evidence="2">Uncharacterized protein</fullName>
    </submittedName>
</protein>
<reference evidence="2" key="1">
    <citation type="submission" date="2023-02" db="EMBL/GenBank/DDBJ databases">
        <title>Identification and recombinant expression of a fungal hydrolase from Papiliotrema laurentii that hydrolyzes apple cutin and clears colloidal polyester polyurethane.</title>
        <authorList>
            <consortium name="DOE Joint Genome Institute"/>
            <person name="Roman V.A."/>
            <person name="Bojanowski C."/>
            <person name="Crable B.R."/>
            <person name="Wagner D.N."/>
            <person name="Hung C.S."/>
            <person name="Nadeau L.J."/>
            <person name="Schratz L."/>
            <person name="Haridas S."/>
            <person name="Pangilinan J."/>
            <person name="Lipzen A."/>
            <person name="Na H."/>
            <person name="Yan M."/>
            <person name="Ng V."/>
            <person name="Grigoriev I.V."/>
            <person name="Spatafora J.W."/>
            <person name="Barlow D."/>
            <person name="Biffinger J."/>
            <person name="Kelley-Loughnane N."/>
            <person name="Varaljay V.A."/>
            <person name="Crookes-Goodson W.J."/>
        </authorList>
    </citation>
    <scope>NUCLEOTIDE SEQUENCE</scope>
    <source>
        <strain evidence="2">5307AH</strain>
    </source>
</reference>
<evidence type="ECO:0000256" key="1">
    <source>
        <dbReference type="SAM" id="MobiDB-lite"/>
    </source>
</evidence>
<evidence type="ECO:0000313" key="3">
    <source>
        <dbReference type="Proteomes" id="UP001182556"/>
    </source>
</evidence>
<name>A0AAD9CVR3_PAPLA</name>
<feature type="region of interest" description="Disordered" evidence="1">
    <location>
        <begin position="66"/>
        <end position="100"/>
    </location>
</feature>
<comment type="caution">
    <text evidence="2">The sequence shown here is derived from an EMBL/GenBank/DDBJ whole genome shotgun (WGS) entry which is preliminary data.</text>
</comment>
<accession>A0AAD9CVR3</accession>
<sequence length="100" mass="11467">MNLPSHRRVFIRSIQALSPTYNVDPASKLGFVLLSLCHGTSSHNTDKPARVRLKSRVIVENQQDTCRKNRHQRTTGKVLEGQRRSEVREKLGKSRELAEF</sequence>
<gene>
    <name evidence="2" type="ORF">DB88DRAFT_473628</name>
</gene>
<feature type="compositionally biased region" description="Basic and acidic residues" evidence="1">
    <location>
        <begin position="80"/>
        <end position="100"/>
    </location>
</feature>
<dbReference type="Proteomes" id="UP001182556">
    <property type="component" value="Unassembled WGS sequence"/>
</dbReference>
<dbReference type="AlphaFoldDB" id="A0AAD9CVR3"/>
<dbReference type="EMBL" id="JAODAN010000007">
    <property type="protein sequence ID" value="KAK1922982.1"/>
    <property type="molecule type" value="Genomic_DNA"/>
</dbReference>